<dbReference type="InterPro" id="IPR023214">
    <property type="entry name" value="HAD_sf"/>
</dbReference>
<dbReference type="InterPro" id="IPR024197">
    <property type="entry name" value="TPP-like"/>
</dbReference>
<dbReference type="EMBL" id="CP039268">
    <property type="protein sequence ID" value="QGU34027.1"/>
    <property type="molecule type" value="Genomic_DNA"/>
</dbReference>
<accession>A0A6I6EM50</accession>
<dbReference type="InterPro" id="IPR036412">
    <property type="entry name" value="HAD-like_sf"/>
</dbReference>
<dbReference type="Proteomes" id="UP000426424">
    <property type="component" value="Chromosome"/>
</dbReference>
<evidence type="ECO:0000313" key="1">
    <source>
        <dbReference type="EMBL" id="QGU34027.1"/>
    </source>
</evidence>
<name>A0A6I6EM50_THETI</name>
<dbReference type="SUPFAM" id="SSF56784">
    <property type="entry name" value="HAD-like"/>
    <property type="match status" value="1"/>
</dbReference>
<dbReference type="Gene3D" id="3.40.50.1000">
    <property type="entry name" value="HAD superfamily/HAD-like"/>
    <property type="match status" value="1"/>
</dbReference>
<protein>
    <submittedName>
        <fullName evidence="1">Haloacid dehalogenase</fullName>
    </submittedName>
</protein>
<keyword evidence="2" id="KW-1185">Reference proteome</keyword>
<organism evidence="1 2">
    <name type="scientific">Thermochromatium tepidum ATCC 43061</name>
    <dbReference type="NCBI Taxonomy" id="316276"/>
    <lineage>
        <taxon>Bacteria</taxon>
        <taxon>Pseudomonadati</taxon>
        <taxon>Pseudomonadota</taxon>
        <taxon>Gammaproteobacteria</taxon>
        <taxon>Chromatiales</taxon>
        <taxon>Chromatiaceae</taxon>
        <taxon>Thermochromatium</taxon>
    </lineage>
</organism>
<dbReference type="PIRSF" id="PIRSF030802">
    <property type="entry name" value="UCP030802"/>
    <property type="match status" value="1"/>
</dbReference>
<proteinExistence type="predicted"/>
<sequence length="254" mass="28862">MHRLVFLDLDDTLFQSRRKCPSAGGLRPAAYLADGRAHSFMTARQRSLWQLLDDQATLIPTTARDHDALCRVDLPFRSWRILDYGGVILDPEGHPDGAWLARMAAHAHDSLDELNTLLDRILTFVAQERLALQARLIADFGIHFYLVAKYREGRSADLERLQGELIAPWVAERRPGYRLHRNDNNLAVLPAWLGKEWAVRYLITRLERDWGELLTIGVGDSLSDGSFMAECDYAILPRGSQLFATTLANLVRRD</sequence>
<dbReference type="OrthoDB" id="8746852at2"/>
<evidence type="ECO:0000313" key="2">
    <source>
        <dbReference type="Proteomes" id="UP000426424"/>
    </source>
</evidence>
<reference evidence="1 2" key="1">
    <citation type="submission" date="2019-12" db="EMBL/GenBank/DDBJ databases">
        <title>The complete genome of the thermophilic, anoxygenic phototrophic gammaproteobacterium Thermochromatium tepidum.</title>
        <authorList>
            <person name="Sattley W.M."/>
            <person name="Swingley W.D."/>
            <person name="Burchell B.M."/>
            <person name="Gurbani S.A."/>
            <person name="Kujawa C.M."/>
            <person name="Nuccio D.A."/>
            <person name="Schladweiler J."/>
            <person name="Shaffer K.N."/>
            <person name="Stokes L.M."/>
            <person name="Touchman J.W."/>
            <person name="Blankenship R.E."/>
            <person name="Madigan M.T."/>
        </authorList>
    </citation>
    <scope>NUCLEOTIDE SEQUENCE [LARGE SCALE GENOMIC DNA]</scope>
    <source>
        <strain evidence="1 2">ATCC 43061</strain>
    </source>
</reference>
<dbReference type="KEGG" id="ttp:E6P07_10540"/>
<dbReference type="AlphaFoldDB" id="A0A6I6EM50"/>
<gene>
    <name evidence="1" type="ORF">E6P07_10540</name>
</gene>